<evidence type="ECO:0000256" key="3">
    <source>
        <dbReference type="SAM" id="MobiDB-lite"/>
    </source>
</evidence>
<evidence type="ECO:0000256" key="2">
    <source>
        <dbReference type="ARBA" id="ARBA00022806"/>
    </source>
</evidence>
<name>A0A9W3EJ46_CAMBA</name>
<dbReference type="AlphaFoldDB" id="A0A9W3EJ46"/>
<dbReference type="GO" id="GO:0016787">
    <property type="term" value="F:hydrolase activity"/>
    <property type="evidence" value="ECO:0007669"/>
    <property type="project" value="UniProtKB-KW"/>
</dbReference>
<dbReference type="InterPro" id="IPR059032">
    <property type="entry name" value="WHD_DDX60"/>
</dbReference>
<dbReference type="GO" id="GO:0051607">
    <property type="term" value="P:defense response to virus"/>
    <property type="evidence" value="ECO:0007669"/>
    <property type="project" value="TreeGrafter"/>
</dbReference>
<dbReference type="RefSeq" id="XP_010948557.2">
    <property type="nucleotide sequence ID" value="XM_010950255.2"/>
</dbReference>
<dbReference type="CDD" id="cd18795">
    <property type="entry name" value="SF2_C_Ski2"/>
    <property type="match status" value="1"/>
</dbReference>
<feature type="domain" description="Helicase C-terminal" evidence="4">
    <location>
        <begin position="78"/>
        <end position="242"/>
    </location>
</feature>
<gene>
    <name evidence="5" type="primary">LOC105065195</name>
</gene>
<dbReference type="PANTHER" id="PTHR44533">
    <property type="entry name" value="DEAD/H RNA HELICASE, PUTATIVE-RELATED"/>
    <property type="match status" value="1"/>
</dbReference>
<dbReference type="GO" id="GO:0003725">
    <property type="term" value="F:double-stranded RNA binding"/>
    <property type="evidence" value="ECO:0007669"/>
    <property type="project" value="TreeGrafter"/>
</dbReference>
<dbReference type="SMART" id="SM00490">
    <property type="entry name" value="HELICc"/>
    <property type="match status" value="1"/>
</dbReference>
<proteinExistence type="predicted"/>
<dbReference type="GO" id="GO:0004386">
    <property type="term" value="F:helicase activity"/>
    <property type="evidence" value="ECO:0007669"/>
    <property type="project" value="UniProtKB-KW"/>
</dbReference>
<feature type="region of interest" description="Disordered" evidence="3">
    <location>
        <begin position="46"/>
        <end position="71"/>
    </location>
</feature>
<evidence type="ECO:0000256" key="1">
    <source>
        <dbReference type="ARBA" id="ARBA00022801"/>
    </source>
</evidence>
<dbReference type="GO" id="GO:0003727">
    <property type="term" value="F:single-stranded RNA binding"/>
    <property type="evidence" value="ECO:0007669"/>
    <property type="project" value="TreeGrafter"/>
</dbReference>
<keyword evidence="2 5" id="KW-0547">Nucleotide-binding</keyword>
<protein>
    <submittedName>
        <fullName evidence="5">Probable ATP-dependent RNA helicase DDX60</fullName>
    </submittedName>
</protein>
<keyword evidence="2 5" id="KW-0347">Helicase</keyword>
<dbReference type="InterPro" id="IPR027417">
    <property type="entry name" value="P-loop_NTPase"/>
</dbReference>
<dbReference type="InterPro" id="IPR001650">
    <property type="entry name" value="Helicase_C-like"/>
</dbReference>
<keyword evidence="1" id="KW-0378">Hydrolase</keyword>
<dbReference type="PANTHER" id="PTHR44533:SF3">
    <property type="entry name" value="ATP-DEPENDENT RNA HELICASE DDX60-RELATED"/>
    <property type="match status" value="1"/>
</dbReference>
<dbReference type="Gene3D" id="3.40.50.300">
    <property type="entry name" value="P-loop containing nucleotide triphosphate hydrolases"/>
    <property type="match status" value="1"/>
</dbReference>
<feature type="compositionally biased region" description="Basic and acidic residues" evidence="3">
    <location>
        <begin position="50"/>
        <end position="71"/>
    </location>
</feature>
<accession>A0A9W3EJ46</accession>
<dbReference type="InterPro" id="IPR052431">
    <property type="entry name" value="SKI2_subfamily_helicases"/>
</dbReference>
<keyword evidence="2 5" id="KW-0067">ATP-binding</keyword>
<reference evidence="5" key="1">
    <citation type="submission" date="2025-08" db="UniProtKB">
        <authorList>
            <consortium name="RefSeq"/>
        </authorList>
    </citation>
    <scope>IDENTIFICATION</scope>
</reference>
<dbReference type="Pfam" id="PF00271">
    <property type="entry name" value="Helicase_C"/>
    <property type="match status" value="1"/>
</dbReference>
<dbReference type="PROSITE" id="PS51194">
    <property type="entry name" value="HELICASE_CTER"/>
    <property type="match status" value="1"/>
</dbReference>
<sequence>MCCADHGPRDVEQRAGSVKTFLEQKQQIKRPPKADKEAYDMANKLRKVKKSMEKQKTVDEKSQKKPRKMDQSLIHDAEYDHLLRVLEKNLEIPQDCTYADQKAIDTESLQTVFERVKFTRKGAELKALAGRGIGYHHSSLNAKEKQLVEILFRKGFIRVVTATGTLALGINMPCKSVVFAQNSVYLDALNYRQMSGCAGRRGQDLMGDVYFFDIPLPKIEKLIKSSVPELRGQFPLSMSLVLRLMLLASKGDDPEDAEAK</sequence>
<dbReference type="KEGG" id="cbai:105065195"/>
<feature type="non-terminal residue" evidence="5">
    <location>
        <position position="260"/>
    </location>
</feature>
<evidence type="ECO:0000313" key="5">
    <source>
        <dbReference type="RefSeq" id="XP_010948557.2"/>
    </source>
</evidence>
<dbReference type="SUPFAM" id="SSF52540">
    <property type="entry name" value="P-loop containing nucleoside triphosphate hydrolases"/>
    <property type="match status" value="1"/>
</dbReference>
<organism evidence="5">
    <name type="scientific">Camelus bactrianus</name>
    <name type="common">Bactrian camel</name>
    <dbReference type="NCBI Taxonomy" id="9837"/>
    <lineage>
        <taxon>Eukaryota</taxon>
        <taxon>Metazoa</taxon>
        <taxon>Chordata</taxon>
        <taxon>Craniata</taxon>
        <taxon>Vertebrata</taxon>
        <taxon>Euteleostomi</taxon>
        <taxon>Mammalia</taxon>
        <taxon>Eutheria</taxon>
        <taxon>Laurasiatheria</taxon>
        <taxon>Artiodactyla</taxon>
        <taxon>Tylopoda</taxon>
        <taxon>Camelidae</taxon>
        <taxon>Camelus</taxon>
    </lineage>
</organism>
<dbReference type="Pfam" id="PF26076">
    <property type="entry name" value="WHD_DDX60"/>
    <property type="match status" value="1"/>
</dbReference>
<dbReference type="GO" id="GO:0005737">
    <property type="term" value="C:cytoplasm"/>
    <property type="evidence" value="ECO:0007669"/>
    <property type="project" value="TreeGrafter"/>
</dbReference>
<evidence type="ECO:0000259" key="4">
    <source>
        <dbReference type="PROSITE" id="PS51194"/>
    </source>
</evidence>